<dbReference type="FunFam" id="3.40.50.1970:FF:000003">
    <property type="entry name" value="Alcohol dehydrogenase, iron-containing"/>
    <property type="match status" value="1"/>
</dbReference>
<keyword evidence="4" id="KW-0520">NAD</keyword>
<evidence type="ECO:0000256" key="1">
    <source>
        <dbReference type="ARBA" id="ARBA00001962"/>
    </source>
</evidence>
<proteinExistence type="inferred from homology"/>
<evidence type="ECO:0000313" key="9">
    <source>
        <dbReference type="Proteomes" id="UP000541185"/>
    </source>
</evidence>
<comment type="cofactor">
    <cofactor evidence="1">
        <name>Fe cation</name>
        <dbReference type="ChEBI" id="CHEBI:24875"/>
    </cofactor>
</comment>
<evidence type="ECO:0000259" key="7">
    <source>
        <dbReference type="Pfam" id="PF25137"/>
    </source>
</evidence>
<evidence type="ECO:0000256" key="5">
    <source>
        <dbReference type="SAM" id="MobiDB-lite"/>
    </source>
</evidence>
<dbReference type="EMBL" id="JABBFX010000001">
    <property type="protein sequence ID" value="NML43886.1"/>
    <property type="molecule type" value="Genomic_DNA"/>
</dbReference>
<evidence type="ECO:0000256" key="2">
    <source>
        <dbReference type="ARBA" id="ARBA00007358"/>
    </source>
</evidence>
<dbReference type="Pfam" id="PF25137">
    <property type="entry name" value="ADH_Fe_C"/>
    <property type="match status" value="1"/>
</dbReference>
<protein>
    <submittedName>
        <fullName evidence="8">Iron-containing alcohol dehydrogenase</fullName>
    </submittedName>
</protein>
<evidence type="ECO:0000313" key="8">
    <source>
        <dbReference type="EMBL" id="NML43886.1"/>
    </source>
</evidence>
<accession>A0A848GYV8</accession>
<dbReference type="Gene3D" id="1.20.1090.10">
    <property type="entry name" value="Dehydroquinate synthase-like - alpha domain"/>
    <property type="match status" value="1"/>
</dbReference>
<dbReference type="PANTHER" id="PTHR11496:SF102">
    <property type="entry name" value="ALCOHOL DEHYDROGENASE 4"/>
    <property type="match status" value="1"/>
</dbReference>
<sequence>MNALTALHLPRTLCAAGAIAALPGELQALGMRRPLLMTDRGLVAAGVAARVAEACGVASVLFDAVTENPLFADVDAAAALYARADCDGVVAVGGGSVIDTAKLVALLATNAGSVADYAGVPNAVHGPGAPLVAIPTTAGTGSEASPSAGLHPDATTASVGMNSRHLVPRLAVLDPDLTASLPPRLAAATGIDALSHCIEGYLSEREQPLGKAIALDGITRIARHLRRAVADRADVAARQEMMLAAYAGGVAIGMGLGPAHAIALSCSDQGFHHGVLSGIGLVATLDATAQRVPERMATVSTAFGLSVGTSLAQAVAALMRELGLPATLGELGYEARDVQALAAAAQRSHFNLSAPHRPDAAQYASFFARSLQGEA</sequence>
<comment type="caution">
    <text evidence="8">The sequence shown here is derived from an EMBL/GenBank/DDBJ whole genome shotgun (WGS) entry which is preliminary data.</text>
</comment>
<name>A0A848GYV8_9BURK</name>
<dbReference type="GO" id="GO:0004022">
    <property type="term" value="F:alcohol dehydrogenase (NAD+) activity"/>
    <property type="evidence" value="ECO:0007669"/>
    <property type="project" value="TreeGrafter"/>
</dbReference>
<evidence type="ECO:0000259" key="6">
    <source>
        <dbReference type="Pfam" id="PF00465"/>
    </source>
</evidence>
<dbReference type="InterPro" id="IPR018211">
    <property type="entry name" value="ADH_Fe_CS"/>
</dbReference>
<dbReference type="InterPro" id="IPR056798">
    <property type="entry name" value="ADH_Fe_C"/>
</dbReference>
<comment type="similarity">
    <text evidence="2">Belongs to the iron-containing alcohol dehydrogenase family.</text>
</comment>
<dbReference type="InterPro" id="IPR001670">
    <property type="entry name" value="ADH_Fe/GldA"/>
</dbReference>
<gene>
    <name evidence="8" type="ORF">HHL11_09010</name>
</gene>
<dbReference type="GO" id="GO:0046872">
    <property type="term" value="F:metal ion binding"/>
    <property type="evidence" value="ECO:0007669"/>
    <property type="project" value="InterPro"/>
</dbReference>
<feature type="domain" description="Fe-containing alcohol dehydrogenase-like C-terminal" evidence="7">
    <location>
        <begin position="187"/>
        <end position="363"/>
    </location>
</feature>
<feature type="domain" description="Alcohol dehydrogenase iron-type/glycerol dehydrogenase GldA" evidence="6">
    <location>
        <begin position="11"/>
        <end position="175"/>
    </location>
</feature>
<dbReference type="Gene3D" id="3.40.50.1970">
    <property type="match status" value="1"/>
</dbReference>
<keyword evidence="3" id="KW-0560">Oxidoreductase</keyword>
<dbReference type="AlphaFoldDB" id="A0A848GYV8"/>
<dbReference type="Proteomes" id="UP000541185">
    <property type="component" value="Unassembled WGS sequence"/>
</dbReference>
<evidence type="ECO:0000256" key="3">
    <source>
        <dbReference type="ARBA" id="ARBA00023002"/>
    </source>
</evidence>
<organism evidence="8 9">
    <name type="scientific">Ramlibacter agri</name>
    <dbReference type="NCBI Taxonomy" id="2728837"/>
    <lineage>
        <taxon>Bacteria</taxon>
        <taxon>Pseudomonadati</taxon>
        <taxon>Pseudomonadota</taxon>
        <taxon>Betaproteobacteria</taxon>
        <taxon>Burkholderiales</taxon>
        <taxon>Comamonadaceae</taxon>
        <taxon>Ramlibacter</taxon>
    </lineage>
</organism>
<dbReference type="PANTHER" id="PTHR11496">
    <property type="entry name" value="ALCOHOL DEHYDROGENASE"/>
    <property type="match status" value="1"/>
</dbReference>
<dbReference type="SUPFAM" id="SSF56796">
    <property type="entry name" value="Dehydroquinate synthase-like"/>
    <property type="match status" value="1"/>
</dbReference>
<dbReference type="PROSITE" id="PS00913">
    <property type="entry name" value="ADH_IRON_1"/>
    <property type="match status" value="1"/>
</dbReference>
<reference evidence="8 9" key="1">
    <citation type="submission" date="2020-04" db="EMBL/GenBank/DDBJ databases">
        <title>Ramlibacter sp. G-1-2-2 isolated from soil.</title>
        <authorList>
            <person name="Dahal R.H."/>
        </authorList>
    </citation>
    <scope>NUCLEOTIDE SEQUENCE [LARGE SCALE GENOMIC DNA]</scope>
    <source>
        <strain evidence="8 9">G-1-2-2</strain>
    </source>
</reference>
<keyword evidence="9" id="KW-1185">Reference proteome</keyword>
<dbReference type="InterPro" id="IPR039697">
    <property type="entry name" value="Alcohol_dehydrogenase_Fe"/>
</dbReference>
<feature type="region of interest" description="Disordered" evidence="5">
    <location>
        <begin position="135"/>
        <end position="154"/>
    </location>
</feature>
<evidence type="ECO:0000256" key="4">
    <source>
        <dbReference type="ARBA" id="ARBA00023027"/>
    </source>
</evidence>
<dbReference type="Pfam" id="PF00465">
    <property type="entry name" value="Fe-ADH"/>
    <property type="match status" value="1"/>
</dbReference>
<dbReference type="RefSeq" id="WP_169418064.1">
    <property type="nucleotide sequence ID" value="NZ_JABBFX010000001.1"/>
</dbReference>